<proteinExistence type="predicted"/>
<keyword evidence="1" id="KW-1133">Transmembrane helix</keyword>
<keyword evidence="1" id="KW-0812">Transmembrane</keyword>
<feature type="transmembrane region" description="Helical" evidence="1">
    <location>
        <begin position="70"/>
        <end position="89"/>
    </location>
</feature>
<name>A0A974BM13_SEDHY</name>
<protein>
    <submittedName>
        <fullName evidence="3">DUF4367 domain-containing protein</fullName>
    </submittedName>
</protein>
<accession>A0A974BM13</accession>
<keyword evidence="4" id="KW-1185">Reference proteome</keyword>
<evidence type="ECO:0000259" key="2">
    <source>
        <dbReference type="Pfam" id="PF14285"/>
    </source>
</evidence>
<comment type="caution">
    <text evidence="3">The sequence shown here is derived from an EMBL/GenBank/DDBJ whole genome shotgun (WGS) entry which is preliminary data.</text>
</comment>
<evidence type="ECO:0000313" key="3">
    <source>
        <dbReference type="EMBL" id="NYB75648.1"/>
    </source>
</evidence>
<dbReference type="EMBL" id="JACBNQ010000025">
    <property type="protein sequence ID" value="NYB75648.1"/>
    <property type="molecule type" value="Genomic_DNA"/>
</dbReference>
<feature type="domain" description="DUF4367" evidence="2">
    <location>
        <begin position="127"/>
        <end position="227"/>
    </location>
</feature>
<dbReference type="Proteomes" id="UP000611629">
    <property type="component" value="Unassembled WGS sequence"/>
</dbReference>
<organism evidence="3 4">
    <name type="scientific">Sedimentibacter hydroxybenzoicus DSM 7310</name>
    <dbReference type="NCBI Taxonomy" id="1123245"/>
    <lineage>
        <taxon>Bacteria</taxon>
        <taxon>Bacillati</taxon>
        <taxon>Bacillota</taxon>
        <taxon>Tissierellia</taxon>
        <taxon>Sedimentibacter</taxon>
    </lineage>
</organism>
<dbReference type="InterPro" id="IPR025377">
    <property type="entry name" value="DUF4367"/>
</dbReference>
<dbReference type="AlphaFoldDB" id="A0A974BM13"/>
<sequence length="230" mass="26916">MRNITDEELDILLTEHMPKANKLLNQLEEERDKDITSHVFSESYKKRMKKIIKEYSRTPAQIKFAAFRKYAAAALIIFILANSFLIITVEAYRTRVFKIITTIYDTFTSIITETDDVPFNEAPEFTEPSYVPDGFEVINNINTGITRKIDYKNRERILVYKQSVLTSSELRIDTEGTEIKEIKIGNHIINYVFNKGMYNAYWFDNEYSYLITGEISFEELLKVIESVVQK</sequence>
<evidence type="ECO:0000256" key="1">
    <source>
        <dbReference type="SAM" id="Phobius"/>
    </source>
</evidence>
<dbReference type="RefSeq" id="WP_179239367.1">
    <property type="nucleotide sequence ID" value="NZ_JACBNQ010000025.1"/>
</dbReference>
<dbReference type="Pfam" id="PF14285">
    <property type="entry name" value="DUF4367"/>
    <property type="match status" value="1"/>
</dbReference>
<gene>
    <name evidence="3" type="ORF">HZF24_15985</name>
</gene>
<reference evidence="3" key="1">
    <citation type="submission" date="2020-07" db="EMBL/GenBank/DDBJ databases">
        <title>Genomic analysis of a strain of Sedimentibacter Hydroxybenzoicus DSM7310.</title>
        <authorList>
            <person name="Ma S."/>
        </authorList>
    </citation>
    <scope>NUCLEOTIDE SEQUENCE</scope>
    <source>
        <strain evidence="3">DSM 7310</strain>
    </source>
</reference>
<evidence type="ECO:0000313" key="4">
    <source>
        <dbReference type="Proteomes" id="UP000611629"/>
    </source>
</evidence>
<keyword evidence="1" id="KW-0472">Membrane</keyword>